<evidence type="ECO:0000313" key="1">
    <source>
        <dbReference type="EMBL" id="KAI8575620.1"/>
    </source>
</evidence>
<reference evidence="1" key="1">
    <citation type="submission" date="2021-06" db="EMBL/GenBank/DDBJ databases">
        <authorList>
            <consortium name="DOE Joint Genome Institute"/>
            <person name="Mondo S.J."/>
            <person name="Amses K.R."/>
            <person name="Simmons D.R."/>
            <person name="Longcore J.E."/>
            <person name="Seto K."/>
            <person name="Alves G.H."/>
            <person name="Bonds A.E."/>
            <person name="Quandt C.A."/>
            <person name="Davis W.J."/>
            <person name="Chang Y."/>
            <person name="Letcher P.M."/>
            <person name="Powell M.J."/>
            <person name="Kuo A."/>
            <person name="Labutti K."/>
            <person name="Pangilinan J."/>
            <person name="Andreopoulos W."/>
            <person name="Tritt A."/>
            <person name="Riley R."/>
            <person name="Hundley H."/>
            <person name="Johnson J."/>
            <person name="Lipzen A."/>
            <person name="Barry K."/>
            <person name="Berbee M.L."/>
            <person name="Buchler N.E."/>
            <person name="Grigoriev I.V."/>
            <person name="Spatafora J.W."/>
            <person name="Stajich J.E."/>
            <person name="James T.Y."/>
        </authorList>
    </citation>
    <scope>NUCLEOTIDE SEQUENCE</scope>
    <source>
        <strain evidence="1">AG</strain>
    </source>
</reference>
<comment type="caution">
    <text evidence="1">The sequence shown here is derived from an EMBL/GenBank/DDBJ whole genome shotgun (WGS) entry which is preliminary data.</text>
</comment>
<dbReference type="AlphaFoldDB" id="A0AAD5E4T6"/>
<dbReference type="InterPro" id="IPR024242">
    <property type="entry name" value="NCE101"/>
</dbReference>
<organism evidence="1 2">
    <name type="scientific">Umbelopsis ramanniana AG</name>
    <dbReference type="NCBI Taxonomy" id="1314678"/>
    <lineage>
        <taxon>Eukaryota</taxon>
        <taxon>Fungi</taxon>
        <taxon>Fungi incertae sedis</taxon>
        <taxon>Mucoromycota</taxon>
        <taxon>Mucoromycotina</taxon>
        <taxon>Umbelopsidomycetes</taxon>
        <taxon>Umbelopsidales</taxon>
        <taxon>Umbelopsidaceae</taxon>
        <taxon>Umbelopsis</taxon>
    </lineage>
</organism>
<accession>A0AAD5E4T6</accession>
<proteinExistence type="predicted"/>
<dbReference type="Pfam" id="PF11654">
    <property type="entry name" value="NCE101"/>
    <property type="match status" value="1"/>
</dbReference>
<dbReference type="EMBL" id="MU620975">
    <property type="protein sequence ID" value="KAI8575620.1"/>
    <property type="molecule type" value="Genomic_DNA"/>
</dbReference>
<dbReference type="GeneID" id="75917578"/>
<evidence type="ECO:0000313" key="2">
    <source>
        <dbReference type="Proteomes" id="UP001206595"/>
    </source>
</evidence>
<sequence>MVKYQYIISKKGDILFSIAVGAGAYFMYERDNPRPEGKGLLELINRRRINLIQEREALRQERLEKLQQREDKA</sequence>
<name>A0AAD5E4T6_UMBRA</name>
<dbReference type="RefSeq" id="XP_051440624.1">
    <property type="nucleotide sequence ID" value="XM_051592235.1"/>
</dbReference>
<protein>
    <submittedName>
        <fullName evidence="1">Uncharacterized protein</fullName>
    </submittedName>
</protein>
<keyword evidence="2" id="KW-1185">Reference proteome</keyword>
<dbReference type="GO" id="GO:0009306">
    <property type="term" value="P:protein secretion"/>
    <property type="evidence" value="ECO:0007669"/>
    <property type="project" value="InterPro"/>
</dbReference>
<reference evidence="1" key="2">
    <citation type="journal article" date="2022" name="Proc. Natl. Acad. Sci. U.S.A.">
        <title>Diploid-dominant life cycles characterize the early evolution of Fungi.</title>
        <authorList>
            <person name="Amses K.R."/>
            <person name="Simmons D.R."/>
            <person name="Longcore J.E."/>
            <person name="Mondo S.J."/>
            <person name="Seto K."/>
            <person name="Jeronimo G.H."/>
            <person name="Bonds A.E."/>
            <person name="Quandt C.A."/>
            <person name="Davis W.J."/>
            <person name="Chang Y."/>
            <person name="Federici B.A."/>
            <person name="Kuo A."/>
            <person name="LaButti K."/>
            <person name="Pangilinan J."/>
            <person name="Andreopoulos W."/>
            <person name="Tritt A."/>
            <person name="Riley R."/>
            <person name="Hundley H."/>
            <person name="Johnson J."/>
            <person name="Lipzen A."/>
            <person name="Barry K."/>
            <person name="Lang B.F."/>
            <person name="Cuomo C.A."/>
            <person name="Buchler N.E."/>
            <person name="Grigoriev I.V."/>
            <person name="Spatafora J.W."/>
            <person name="Stajich J.E."/>
            <person name="James T.Y."/>
        </authorList>
    </citation>
    <scope>NUCLEOTIDE SEQUENCE</scope>
    <source>
        <strain evidence="1">AG</strain>
    </source>
</reference>
<gene>
    <name evidence="1" type="ORF">K450DRAFT_260950</name>
</gene>
<dbReference type="Proteomes" id="UP001206595">
    <property type="component" value="Unassembled WGS sequence"/>
</dbReference>